<keyword evidence="7" id="KW-0233">DNA recombination</keyword>
<dbReference type="InterPro" id="IPR002104">
    <property type="entry name" value="Integrase_catalytic"/>
</dbReference>
<dbReference type="PROSITE" id="PS51898">
    <property type="entry name" value="TYR_RECOMBINASE"/>
    <property type="match status" value="1"/>
</dbReference>
<evidence type="ECO:0000256" key="1">
    <source>
        <dbReference type="ARBA" id="ARBA00004496"/>
    </source>
</evidence>
<dbReference type="InterPro" id="IPR050090">
    <property type="entry name" value="Tyrosine_recombinase_XerCD"/>
</dbReference>
<keyword evidence="2" id="KW-0963">Cytoplasm</keyword>
<dbReference type="EMBL" id="JBDLBQ010000007">
    <property type="protein sequence ID" value="MFN2102838.1"/>
    <property type="molecule type" value="Genomic_DNA"/>
</dbReference>
<keyword evidence="3" id="KW-0132">Cell division</keyword>
<dbReference type="InterPro" id="IPR011010">
    <property type="entry name" value="DNA_brk_join_enz"/>
</dbReference>
<evidence type="ECO:0000256" key="4">
    <source>
        <dbReference type="ARBA" id="ARBA00022829"/>
    </source>
</evidence>
<sequence length="359" mass="42333">MKQRDSLLEKILNTNSKSLKVEVTEVPPFISNYVKDLYVMYNLSKHTIIDYFSLITIFTKKMFLTFYDKPYYDIITGKYDEHYLSVDEKFYEQVEKRHVNDFLAELKLERNLKESSVITKIRQLKSFYSYLEEHYDIKNNVKNIRIPKAEKNLPVYLTLEEAVSLVNVVDKDIEQHKSSKLKWVCTRNKCMIVMLLNCALRRSELRSINIEDIKEDYIIVMGKGAKERTIYLNDLTKQSINDYLRVRPKDAKDNKALFITKNKHTYSRISCERIGDVVKKYLRKANLNDQLFSTHKLRHTSATLMYQHGNVDLRSLQQILGHASSKTTEIYTHVYDKNLKKAVNTNPLNVLYEENKKGL</sequence>
<evidence type="ECO:0000256" key="5">
    <source>
        <dbReference type="ARBA" id="ARBA00022908"/>
    </source>
</evidence>
<dbReference type="PANTHER" id="PTHR30349:SF77">
    <property type="entry name" value="TYROSINE RECOMBINASE XERC"/>
    <property type="match status" value="1"/>
</dbReference>
<evidence type="ECO:0000259" key="10">
    <source>
        <dbReference type="PROSITE" id="PS51898"/>
    </source>
</evidence>
<evidence type="ECO:0000256" key="6">
    <source>
        <dbReference type="ARBA" id="ARBA00023125"/>
    </source>
</evidence>
<dbReference type="InterPro" id="IPR013762">
    <property type="entry name" value="Integrase-like_cat_sf"/>
</dbReference>
<dbReference type="Gene3D" id="1.10.150.130">
    <property type="match status" value="1"/>
</dbReference>
<comment type="caution">
    <text evidence="12">The sequence shown here is derived from an EMBL/GenBank/DDBJ whole genome shotgun (WGS) entry which is preliminary data.</text>
</comment>
<dbReference type="Pfam" id="PF00589">
    <property type="entry name" value="Phage_integrase"/>
    <property type="match status" value="1"/>
</dbReference>
<evidence type="ECO:0000256" key="8">
    <source>
        <dbReference type="ARBA" id="ARBA00023306"/>
    </source>
</evidence>
<dbReference type="Proteomes" id="UP001634413">
    <property type="component" value="Unassembled WGS sequence"/>
</dbReference>
<dbReference type="PANTHER" id="PTHR30349">
    <property type="entry name" value="PHAGE INTEGRASE-RELATED"/>
    <property type="match status" value="1"/>
</dbReference>
<evidence type="ECO:0000256" key="9">
    <source>
        <dbReference type="PROSITE-ProRule" id="PRU01248"/>
    </source>
</evidence>
<dbReference type="SUPFAM" id="SSF56349">
    <property type="entry name" value="DNA breaking-rejoining enzymes"/>
    <property type="match status" value="1"/>
</dbReference>
<keyword evidence="4" id="KW-0159">Chromosome partition</keyword>
<accession>A0ABW9KDS4</accession>
<dbReference type="RefSeq" id="WP_412701984.1">
    <property type="nucleotide sequence ID" value="NZ_JBDLBQ010000007.1"/>
</dbReference>
<evidence type="ECO:0000313" key="13">
    <source>
        <dbReference type="Proteomes" id="UP001634413"/>
    </source>
</evidence>
<dbReference type="InterPro" id="IPR010998">
    <property type="entry name" value="Integrase_recombinase_N"/>
</dbReference>
<gene>
    <name evidence="12" type="ORF">ABDJ34_07985</name>
</gene>
<evidence type="ECO:0000256" key="7">
    <source>
        <dbReference type="ARBA" id="ARBA00023172"/>
    </source>
</evidence>
<keyword evidence="13" id="KW-1185">Reference proteome</keyword>
<evidence type="ECO:0000313" key="12">
    <source>
        <dbReference type="EMBL" id="MFN2102838.1"/>
    </source>
</evidence>
<evidence type="ECO:0000256" key="3">
    <source>
        <dbReference type="ARBA" id="ARBA00022618"/>
    </source>
</evidence>
<keyword evidence="5" id="KW-0229">DNA integration</keyword>
<comment type="subcellular location">
    <subcellularLocation>
        <location evidence="1">Cytoplasm</location>
    </subcellularLocation>
</comment>
<dbReference type="Gene3D" id="1.10.443.10">
    <property type="entry name" value="Intergrase catalytic core"/>
    <property type="match status" value="1"/>
</dbReference>
<protein>
    <submittedName>
        <fullName evidence="12">Tyrosine-type recombinase/integrase</fullName>
    </submittedName>
</protein>
<organism evidence="12 13">
    <name type="scientific">Finegoldia dalianensis</name>
    <dbReference type="NCBI Taxonomy" id="3145239"/>
    <lineage>
        <taxon>Bacteria</taxon>
        <taxon>Bacillati</taxon>
        <taxon>Bacillota</taxon>
        <taxon>Tissierellia</taxon>
        <taxon>Tissierellales</taxon>
        <taxon>Peptoniphilaceae</taxon>
        <taxon>Finegoldia</taxon>
    </lineage>
</organism>
<feature type="domain" description="Tyr recombinase" evidence="10">
    <location>
        <begin position="152"/>
        <end position="344"/>
    </location>
</feature>
<dbReference type="InterPro" id="IPR044068">
    <property type="entry name" value="CB"/>
</dbReference>
<feature type="domain" description="Core-binding (CB)" evidence="11">
    <location>
        <begin position="24"/>
        <end position="132"/>
    </location>
</feature>
<keyword evidence="8" id="KW-0131">Cell cycle</keyword>
<reference evidence="12 13" key="1">
    <citation type="journal article" date="2024" name="Anaerobe">
        <title>The identification of Finegoldia dalianensis sp. nov., isolated from the pus of a patient with skin abscess and genomic analysis of the strains belonging to Finegoldia genus.</title>
        <authorList>
            <person name="Li Y."/>
            <person name="Wang Y."/>
            <person name="Xiao D."/>
            <person name="Wang J."/>
            <person name="Jin D."/>
        </authorList>
    </citation>
    <scope>NUCLEOTIDE SEQUENCE [LARGE SCALE GENOMIC DNA]</scope>
    <source>
        <strain evidence="12 13">LY240594</strain>
    </source>
</reference>
<dbReference type="PROSITE" id="PS51900">
    <property type="entry name" value="CB"/>
    <property type="match status" value="1"/>
</dbReference>
<evidence type="ECO:0000259" key="11">
    <source>
        <dbReference type="PROSITE" id="PS51900"/>
    </source>
</evidence>
<proteinExistence type="predicted"/>
<name>A0ABW9KDS4_9FIRM</name>
<evidence type="ECO:0000256" key="2">
    <source>
        <dbReference type="ARBA" id="ARBA00022490"/>
    </source>
</evidence>
<keyword evidence="6 9" id="KW-0238">DNA-binding</keyword>